<dbReference type="Gene3D" id="2.130.10.10">
    <property type="entry name" value="YVTN repeat-like/Quinoprotein amine dehydrogenase"/>
    <property type="match status" value="1"/>
</dbReference>
<evidence type="ECO:0000256" key="1">
    <source>
        <dbReference type="ARBA" id="ARBA00022574"/>
    </source>
</evidence>
<dbReference type="AlphaFoldDB" id="A0AAQ3KIS0"/>
<feature type="repeat" description="WD" evidence="3">
    <location>
        <begin position="422"/>
        <end position="457"/>
    </location>
</feature>
<protein>
    <submittedName>
        <fullName evidence="5">Uncharacterized protein</fullName>
    </submittedName>
</protein>
<feature type="repeat" description="WD" evidence="3">
    <location>
        <begin position="278"/>
        <end position="319"/>
    </location>
</feature>
<evidence type="ECO:0000313" key="6">
    <source>
        <dbReference type="Proteomes" id="UP001327560"/>
    </source>
</evidence>
<evidence type="ECO:0000313" key="5">
    <source>
        <dbReference type="EMBL" id="WOL06266.1"/>
    </source>
</evidence>
<evidence type="ECO:0000256" key="4">
    <source>
        <dbReference type="SAM" id="MobiDB-lite"/>
    </source>
</evidence>
<dbReference type="PANTHER" id="PTHR14221:SF0">
    <property type="entry name" value="WD REPEAT-CONTAINING PROTEIN 44"/>
    <property type="match status" value="1"/>
</dbReference>
<organism evidence="5 6">
    <name type="scientific">Canna indica</name>
    <name type="common">Indian-shot</name>
    <dbReference type="NCBI Taxonomy" id="4628"/>
    <lineage>
        <taxon>Eukaryota</taxon>
        <taxon>Viridiplantae</taxon>
        <taxon>Streptophyta</taxon>
        <taxon>Embryophyta</taxon>
        <taxon>Tracheophyta</taxon>
        <taxon>Spermatophyta</taxon>
        <taxon>Magnoliopsida</taxon>
        <taxon>Liliopsida</taxon>
        <taxon>Zingiberales</taxon>
        <taxon>Cannaceae</taxon>
        <taxon>Canna</taxon>
    </lineage>
</organism>
<dbReference type="InterPro" id="IPR036322">
    <property type="entry name" value="WD40_repeat_dom_sf"/>
</dbReference>
<gene>
    <name evidence="5" type="ORF">Cni_G14998</name>
</gene>
<name>A0AAQ3KIS0_9LILI</name>
<feature type="region of interest" description="Disordered" evidence="4">
    <location>
        <begin position="192"/>
        <end position="213"/>
    </location>
</feature>
<dbReference type="PROSITE" id="PS50082">
    <property type="entry name" value="WD_REPEATS_2"/>
    <property type="match status" value="4"/>
</dbReference>
<dbReference type="SMART" id="SM00320">
    <property type="entry name" value="WD40"/>
    <property type="match status" value="6"/>
</dbReference>
<dbReference type="PRINTS" id="PR00320">
    <property type="entry name" value="GPROTEINBRPT"/>
</dbReference>
<dbReference type="InterPro" id="IPR040324">
    <property type="entry name" value="WDR44/Dgr2"/>
</dbReference>
<keyword evidence="6" id="KW-1185">Reference proteome</keyword>
<dbReference type="EMBL" id="CP136893">
    <property type="protein sequence ID" value="WOL06266.1"/>
    <property type="molecule type" value="Genomic_DNA"/>
</dbReference>
<evidence type="ECO:0000256" key="3">
    <source>
        <dbReference type="PROSITE-ProRule" id="PRU00221"/>
    </source>
</evidence>
<evidence type="ECO:0000256" key="2">
    <source>
        <dbReference type="ARBA" id="ARBA00022737"/>
    </source>
</evidence>
<feature type="repeat" description="WD" evidence="3">
    <location>
        <begin position="566"/>
        <end position="598"/>
    </location>
</feature>
<feature type="repeat" description="WD" evidence="3">
    <location>
        <begin position="382"/>
        <end position="422"/>
    </location>
</feature>
<dbReference type="SUPFAM" id="SSF117289">
    <property type="entry name" value="Nucleoporin domain"/>
    <property type="match status" value="1"/>
</dbReference>
<proteinExistence type="predicted"/>
<feature type="region of interest" description="Disordered" evidence="4">
    <location>
        <begin position="1"/>
        <end position="40"/>
    </location>
</feature>
<accession>A0AAQ3KIS0</accession>
<reference evidence="5 6" key="1">
    <citation type="submission" date="2023-10" db="EMBL/GenBank/DDBJ databases">
        <title>Chromosome-scale genome assembly provides insights into flower coloration mechanisms of Canna indica.</title>
        <authorList>
            <person name="Li C."/>
        </authorList>
    </citation>
    <scope>NUCLEOTIDE SEQUENCE [LARGE SCALE GENOMIC DNA]</scope>
    <source>
        <tissue evidence="5">Flower</tissue>
    </source>
</reference>
<dbReference type="SUPFAM" id="SSF50978">
    <property type="entry name" value="WD40 repeat-like"/>
    <property type="match status" value="1"/>
</dbReference>
<sequence>MVQDYITQEEGEGLFFDSRDDISSVTDPRPNSPPKNGLTTEEQFISWPTNDSHFDVWSKDPVSVRERRDKFLKVLGLGMMDNPLQEPEVPDEEHKENEEVKPDFDRVISNCGAVLRTSSSGNDYSMSSCSTEDASTSYYGISEDSFMRRVKNLDDSTVFAADELGKDSNLTSLKGVCSNRTLTLHEFDRDFGSSSSIERPMRQKDDSSSTPKTSLRTRIRWLMKLCFAACNLDGRGEDSDASISNSCRSGIDRVGRVKVHSYRSQSKELSAVYEEQGFRAHDGAILTMKFSPNGQYLATGGEDSVVRVWHVTECERTNEMDLLENDPSCLYFAVNHSSELTPLCLDKVKKSKPRITRLSSDSVCVIIPPDAFQLLQAPLHEFHGHEGDVLDLSWSTNKCLLSSSVDKTVRMWQVGSNTCLRVFQHNDYVTCVQFNPINENYFISGSIDGKVRVWEISKSYVVDWLDIREIVTAVCYYPDGKGAVVGTLAGNCRFYGASDNRLQLDAQVSLHGKKKFPFNRITGFQFCPNDPHELMVASADSQIRILYGIDVVSKLKGTRNCGSQISASFTADGHHIVSATEDSNVYMWSYASHAASMSSNAKSTWSRERFFSSNASVAIPWSGFQSRISSVCAASGVLQSEKYDFRENDPVLSYGSNSHIEDSLGNNTLCLPPSSSFPPSHGLLEFLPKSSATWPEEKLPFSFSASALQKSHYKFLKISCQNTSHAWGQVIVTAGFDGWIRSYQNYGLPQHL</sequence>
<dbReference type="InterPro" id="IPR015943">
    <property type="entry name" value="WD40/YVTN_repeat-like_dom_sf"/>
</dbReference>
<dbReference type="InterPro" id="IPR001680">
    <property type="entry name" value="WD40_rpt"/>
</dbReference>
<keyword evidence="1 3" id="KW-0853">WD repeat</keyword>
<dbReference type="Proteomes" id="UP001327560">
    <property type="component" value="Chromosome 4"/>
</dbReference>
<dbReference type="Pfam" id="PF00400">
    <property type="entry name" value="WD40"/>
    <property type="match status" value="4"/>
</dbReference>
<dbReference type="PROSITE" id="PS50294">
    <property type="entry name" value="WD_REPEATS_REGION"/>
    <property type="match status" value="3"/>
</dbReference>
<dbReference type="PANTHER" id="PTHR14221">
    <property type="entry name" value="WD REPEAT DOMAIN 44"/>
    <property type="match status" value="1"/>
</dbReference>
<dbReference type="InterPro" id="IPR020472">
    <property type="entry name" value="WD40_PAC1"/>
</dbReference>
<keyword evidence="2" id="KW-0677">Repeat</keyword>